<evidence type="ECO:0000313" key="2">
    <source>
        <dbReference type="Proteomes" id="UP000002574"/>
    </source>
</evidence>
<dbReference type="KEGG" id="hte:Hydth_0537"/>
<accession>D3DGQ0</accession>
<protein>
    <submittedName>
        <fullName evidence="1">Uncharacterized protein</fullName>
    </submittedName>
</protein>
<dbReference type="Proteomes" id="UP000002574">
    <property type="component" value="Chromosome"/>
</dbReference>
<gene>
    <name evidence="1" type="ordered locus">HTH_0539</name>
</gene>
<reference evidence="1 2" key="1">
    <citation type="journal article" date="2010" name="J. Bacteriol.">
        <title>Complete genome sequence of the thermophilic, obligately chemolithoautotrophic hydrogen-oxidizing bacterium Hydrogenobacter thermophilus TK-6.</title>
        <authorList>
            <person name="Arai H."/>
            <person name="Kanbe H."/>
            <person name="Ishii M."/>
            <person name="Igarashi Y."/>
        </authorList>
    </citation>
    <scope>NUCLEOTIDE SEQUENCE [LARGE SCALE GENOMIC DNA]</scope>
    <source>
        <strain evidence="2">DSM 6534 / IAM 12695 / TK-6 [Tokyo]</strain>
    </source>
</reference>
<dbReference type="EMBL" id="AP011112">
    <property type="protein sequence ID" value="BAI69002.1"/>
    <property type="molecule type" value="Genomic_DNA"/>
</dbReference>
<dbReference type="KEGG" id="hth:HTH_0539"/>
<dbReference type="AlphaFoldDB" id="D3DGQ0"/>
<proteinExistence type="predicted"/>
<name>D3DGQ0_HYDTT</name>
<sequence>MRTVRKEVIAEAWRKLSKKQKRELLEEILYLLERNSTDAAPVFLQYDPVDDEMYVRSHFIGRGAVVRRFCPSFLEDWLPREWGKRARLQRLEELIEETLEELDGLEF</sequence>
<dbReference type="STRING" id="608538.HTH_0539"/>
<dbReference type="RefSeq" id="WP_012963184.1">
    <property type="nucleotide sequence ID" value="NC_013799.1"/>
</dbReference>
<organism evidence="1 2">
    <name type="scientific">Hydrogenobacter thermophilus (strain DSM 6534 / IAM 12695 / TK-6)</name>
    <dbReference type="NCBI Taxonomy" id="608538"/>
    <lineage>
        <taxon>Bacteria</taxon>
        <taxon>Pseudomonadati</taxon>
        <taxon>Aquificota</taxon>
        <taxon>Aquificia</taxon>
        <taxon>Aquificales</taxon>
        <taxon>Aquificaceae</taxon>
        <taxon>Hydrogenobacter</taxon>
    </lineage>
</organism>
<evidence type="ECO:0000313" key="1">
    <source>
        <dbReference type="EMBL" id="BAI69002.1"/>
    </source>
</evidence>
<keyword evidence="2" id="KW-1185">Reference proteome</keyword>